<evidence type="ECO:0000256" key="1">
    <source>
        <dbReference type="ARBA" id="ARBA00008314"/>
    </source>
</evidence>
<dbReference type="Proteomes" id="UP000595437">
    <property type="component" value="Chromosome 2"/>
</dbReference>
<reference evidence="15" key="1">
    <citation type="submission" date="2021-01" db="EMBL/GenBank/DDBJ databases">
        <title>Caligus Genome Assembly.</title>
        <authorList>
            <person name="Gallardo-Escarate C."/>
        </authorList>
    </citation>
    <scope>NUCLEOTIDE SEQUENCE [LARGE SCALE GENOMIC DNA]</scope>
</reference>
<feature type="domain" description="Myosin motor" evidence="11">
    <location>
        <begin position="90"/>
        <end position="777"/>
    </location>
</feature>
<keyword evidence="3 8" id="KW-0067">ATP-binding</keyword>
<evidence type="ECO:0000313" key="13">
    <source>
        <dbReference type="EMBL" id="QQP57410.1"/>
    </source>
</evidence>
<dbReference type="GO" id="GO:0048513">
    <property type="term" value="P:animal organ development"/>
    <property type="evidence" value="ECO:0007669"/>
    <property type="project" value="UniProtKB-ARBA"/>
</dbReference>
<dbReference type="SUPFAM" id="SSF90257">
    <property type="entry name" value="Myosin rod fragments"/>
    <property type="match status" value="4"/>
</dbReference>
<dbReference type="FunFam" id="1.10.10.820:FF:000001">
    <property type="entry name" value="Myosin heavy chain"/>
    <property type="match status" value="1"/>
</dbReference>
<dbReference type="InterPro" id="IPR001609">
    <property type="entry name" value="Myosin_head_motor_dom-like"/>
</dbReference>
<dbReference type="GO" id="GO:0009888">
    <property type="term" value="P:tissue development"/>
    <property type="evidence" value="ECO:0007669"/>
    <property type="project" value="UniProtKB-ARBA"/>
</dbReference>
<dbReference type="Pfam" id="PF00063">
    <property type="entry name" value="Myosin_head"/>
    <property type="match status" value="1"/>
</dbReference>
<keyword evidence="7 8" id="KW-0009">Actin-binding</keyword>
<dbReference type="EMBL" id="CP045891">
    <property type="protein sequence ID" value="QQP57411.1"/>
    <property type="molecule type" value="Genomic_DNA"/>
</dbReference>
<evidence type="ECO:0000313" key="14">
    <source>
        <dbReference type="EMBL" id="QQP57411.1"/>
    </source>
</evidence>
<evidence type="ECO:0000256" key="9">
    <source>
        <dbReference type="SAM" id="Coils"/>
    </source>
</evidence>
<feature type="domain" description="Myosin N-terminal SH3-like" evidence="12">
    <location>
        <begin position="35"/>
        <end position="86"/>
    </location>
</feature>
<evidence type="ECO:0000256" key="7">
    <source>
        <dbReference type="ARBA" id="ARBA00023203"/>
    </source>
</evidence>
<dbReference type="Pfam" id="PF01576">
    <property type="entry name" value="Myosin_tail_1"/>
    <property type="match status" value="1"/>
</dbReference>
<dbReference type="InterPro" id="IPR014751">
    <property type="entry name" value="XRCC4-like_C"/>
</dbReference>
<dbReference type="Gene3D" id="1.20.58.530">
    <property type="match status" value="1"/>
</dbReference>
<evidence type="ECO:0000256" key="3">
    <source>
        <dbReference type="ARBA" id="ARBA00022840"/>
    </source>
</evidence>
<keyword evidence="2 8" id="KW-0547">Nucleotide-binding</keyword>
<dbReference type="GO" id="GO:0016020">
    <property type="term" value="C:membrane"/>
    <property type="evidence" value="ECO:0007669"/>
    <property type="project" value="TreeGrafter"/>
</dbReference>
<dbReference type="OrthoDB" id="6108017at2759"/>
<name>A0A7T8QW91_CALRO</name>
<feature type="binding site" evidence="8">
    <location>
        <begin position="183"/>
        <end position="190"/>
    </location>
    <ligand>
        <name>ATP</name>
        <dbReference type="ChEBI" id="CHEBI:30616"/>
    </ligand>
</feature>
<dbReference type="EMBL" id="CP045891">
    <property type="protein sequence ID" value="QQP57410.1"/>
    <property type="molecule type" value="Genomic_DNA"/>
</dbReference>
<gene>
    <name evidence="13" type="ORF">FKW44_002387</name>
    <name evidence="14" type="ORF">FKW44_002388</name>
</gene>
<dbReference type="Gene3D" id="1.20.120.720">
    <property type="entry name" value="Myosin VI head, motor domain, U50 subdomain"/>
    <property type="match status" value="1"/>
</dbReference>
<dbReference type="GO" id="GO:0000146">
    <property type="term" value="F:microfilament motor activity"/>
    <property type="evidence" value="ECO:0007669"/>
    <property type="project" value="TreeGrafter"/>
</dbReference>
<reference evidence="13" key="2">
    <citation type="journal article" name="Sci. Data">
        <title>Chromosome-scale genome assembly of the sea louse Caligus rogercresseyi by SMRT sequencing and Hi-C analysis.</title>
        <authorList>
            <person name="Gallardo-Escarate C."/>
            <person name="Valenzuela-Munoz V."/>
            <person name="Nunez-Acuna G."/>
            <person name="Valenzuela-Miranda D."/>
            <person name="Goncalves A.T."/>
            <person name="Escobar-Sepulveda H."/>
            <person name="Liachko I."/>
            <person name="Nelson B."/>
            <person name="Roberts S."/>
            <person name="Warren W."/>
        </authorList>
    </citation>
    <scope>NUCLEOTIDE SEQUENCE</scope>
    <source>
        <tissue evidence="13">Whole tissue</tissue>
    </source>
</reference>
<dbReference type="PANTHER" id="PTHR13140:SF857">
    <property type="entry name" value="MYOSIN-11"/>
    <property type="match status" value="1"/>
</dbReference>
<dbReference type="FunFam" id="1.20.58.530:FF:000001">
    <property type="entry name" value="Myosin heavy chain"/>
    <property type="match status" value="1"/>
</dbReference>
<evidence type="ECO:0000256" key="5">
    <source>
        <dbReference type="ARBA" id="ARBA00023123"/>
    </source>
</evidence>
<proteinExistence type="inferred from homology"/>
<evidence type="ECO:0000256" key="4">
    <source>
        <dbReference type="ARBA" id="ARBA00023054"/>
    </source>
</evidence>
<dbReference type="InterPro" id="IPR027417">
    <property type="entry name" value="P-loop_NTPase"/>
</dbReference>
<dbReference type="PROSITE" id="PS51456">
    <property type="entry name" value="MYOSIN_MOTOR"/>
    <property type="match status" value="1"/>
</dbReference>
<evidence type="ECO:0000256" key="6">
    <source>
        <dbReference type="ARBA" id="ARBA00023175"/>
    </source>
</evidence>
<keyword evidence="6 8" id="KW-0505">Motor protein</keyword>
<dbReference type="PANTHER" id="PTHR13140">
    <property type="entry name" value="MYOSIN"/>
    <property type="match status" value="1"/>
</dbReference>
<dbReference type="GO" id="GO:0005524">
    <property type="term" value="F:ATP binding"/>
    <property type="evidence" value="ECO:0007669"/>
    <property type="project" value="UniProtKB-UniRule"/>
</dbReference>
<feature type="region of interest" description="Disordered" evidence="10">
    <location>
        <begin position="982"/>
        <end position="1008"/>
    </location>
</feature>
<evidence type="ECO:0000259" key="12">
    <source>
        <dbReference type="PROSITE" id="PS51844"/>
    </source>
</evidence>
<dbReference type="SMART" id="SM00242">
    <property type="entry name" value="MYSc"/>
    <property type="match status" value="1"/>
</dbReference>
<dbReference type="CDD" id="cd01377">
    <property type="entry name" value="MYSc_class_II"/>
    <property type="match status" value="1"/>
</dbReference>
<dbReference type="Gene3D" id="1.20.5.340">
    <property type="match status" value="4"/>
</dbReference>
<keyword evidence="4 9" id="KW-0175">Coiled coil</keyword>
<feature type="region of interest" description="Actin-binding" evidence="8">
    <location>
        <begin position="656"/>
        <end position="678"/>
    </location>
</feature>
<dbReference type="GO" id="GO:0051015">
    <property type="term" value="F:actin filament binding"/>
    <property type="evidence" value="ECO:0007669"/>
    <property type="project" value="InterPro"/>
</dbReference>
<dbReference type="GO" id="GO:0007015">
    <property type="term" value="P:actin filament organization"/>
    <property type="evidence" value="ECO:0007669"/>
    <property type="project" value="TreeGrafter"/>
</dbReference>
<keyword evidence="5 8" id="KW-0518">Myosin</keyword>
<dbReference type="InterPro" id="IPR008989">
    <property type="entry name" value="Myosin_S1_N"/>
</dbReference>
<dbReference type="PROSITE" id="PS51844">
    <property type="entry name" value="SH3_LIKE"/>
    <property type="match status" value="1"/>
</dbReference>
<dbReference type="InterPro" id="IPR002928">
    <property type="entry name" value="Myosin_tail"/>
</dbReference>
<dbReference type="PRINTS" id="PR00193">
    <property type="entry name" value="MYOSINHEAVY"/>
</dbReference>
<evidence type="ECO:0000256" key="8">
    <source>
        <dbReference type="PROSITE-ProRule" id="PRU00782"/>
    </source>
</evidence>
<organism evidence="13 15">
    <name type="scientific">Caligus rogercresseyi</name>
    <name type="common">Sea louse</name>
    <dbReference type="NCBI Taxonomy" id="217165"/>
    <lineage>
        <taxon>Eukaryota</taxon>
        <taxon>Metazoa</taxon>
        <taxon>Ecdysozoa</taxon>
        <taxon>Arthropoda</taxon>
        <taxon>Crustacea</taxon>
        <taxon>Multicrustacea</taxon>
        <taxon>Hexanauplia</taxon>
        <taxon>Copepoda</taxon>
        <taxon>Siphonostomatoida</taxon>
        <taxon>Caligidae</taxon>
        <taxon>Caligus</taxon>
    </lineage>
</organism>
<dbReference type="Gene3D" id="1.20.5.4820">
    <property type="match status" value="1"/>
</dbReference>
<dbReference type="InterPro" id="IPR036961">
    <property type="entry name" value="Kinesin_motor_dom_sf"/>
</dbReference>
<accession>A0A7T8QW91</accession>
<dbReference type="Pfam" id="PF02736">
    <property type="entry name" value="Myosin_N"/>
    <property type="match status" value="1"/>
</dbReference>
<dbReference type="FunFam" id="1.20.5.370:FF:000008">
    <property type="entry name" value="Myosin heavy chain"/>
    <property type="match status" value="1"/>
</dbReference>
<dbReference type="InterPro" id="IPR004009">
    <property type="entry name" value="SH3_Myosin"/>
</dbReference>
<dbReference type="Gene3D" id="2.30.30.360">
    <property type="entry name" value="Myosin S1 fragment, N-terminal"/>
    <property type="match status" value="1"/>
</dbReference>
<dbReference type="GO" id="GO:0016459">
    <property type="term" value="C:myosin complex"/>
    <property type="evidence" value="ECO:0007669"/>
    <property type="project" value="UniProtKB-KW"/>
</dbReference>
<sequence length="1586" mass="180122">MPGHVKKSEGPDPDPDPWLVVSDELKVKLKAKPYDPKKSCWVPEKGTGGYLEGLIESTDGDKVTVKIKDSGDTKVFKKDQVGQVNPPKFDCSDDMSGLTYLNDACVLWNSVVRYKNELIYTYSGLFCIAINPYKRFPIYTQRAMEIYIGRRRNECPPHIFGVAEGSYQGMLNAGKNQSILITGESGAGKTENTKKVISYFASIGASGKKKEGEPGLEDKIVQTNPVLEAWGNAKTVRNDNSSRFGKFIRIWFNQGGKLSGADMVTYLLEKSRLTFQAELERCYHSFYNIMSDAVADCKEQCQLSNDIYDYWWVSQGKVTVPSIDDKEDMQFADEAYDILGFSSQQKYDVYKLTAVVMHMGNMTKDFVPVGKDEQAEIKDDLNCVKVAAICGIDCEWMITYFCKPKLKVGTEWVSKGQSCTGAASSVSGIARKIYELVFRFIVDKCNETLFDPNMKKVQYIGCLDIAGFEIFDYNGFEQICINFCNEKLQQFFNQHMFVLEQEEYVREGIEWANVDFGMDLQKCITMFEKPMGLLAILEEESLFPKASDQTFAAKLHENLLGKCENFQKPSPKPDPNAHFAVIHYAATVSYNLTAWLEKNKDPLNDTVVELMKNGSNALLVQCFLDHPGQPLEVKKDTGGRKKGGGKTVSSFYKTQLDELMKVLYSTDPSFIRCVVPNTHKQPGGVEAGLVMHQYQCNGVLAGIAICRKGFPNKMIYPEFKARYNILGAAVVAKAKNDKSAAGAVLKLIQLEPEKFRLGHTKVFFRAGILGYMEEIREDRIGSVLSWLQAQARGKASRLVFKKMQDQKLALYCLQRTIRNWHIGRTWLWWQLWLLIKPNLKCTKFAQYKAEYEEKIAIAEAHIDKALADRKKVEAVNNALLGQKNELVLALQSGGSAVQDIIDKTNRIEAMAADVQKQLSDVQARVKAEKAQKESIEQGQSKVNQEINTLGNEIQNLESSLTSSEQDRADKDDQIRTLKEEIEHQNDMINKLQREKKNVGESKQKTEEDIQAMEDRCNHLSRVKGKLEQSLDEAEDSLEREKKSKGDVEKLKRKVEGDLKLTQETLSDLERVKAELSQSVQRKDKEISAISAKIEDESTLGSKYSKQIKELQSRLEELDEELLVERQNRSKAEKSRAILKKDLEDLGARLEEAGANTATQVELNKKREAELARLKGELEEMNIAHEGTLAALRMKHNNTMAELGEQIDALNVNKTKSEKDKSNMERDLQECRSTLEDGVRAKAEMDKNGKMIQGSIVDSHQKLDEMARALNEAESQKKRLQVEKQDLERQIEEGDNGMANMNKQKISLTTQLEDTKRLADAEARDRSSLLTKFKNCTTDLENTRERIEDEHQRKSDALKALSKAQAEIQLWRSRYETEGMGRVDELEASRGKLQARIQEAEETVESLQCKIANSEKSKNRMQSDLEEISMEYERTHAAAIITEKRGKNFDKVINEWKCKAEDISAELDASQNECRNYNSELFRLRAASDEVVEQLDIVKRENKNLADEIKDLLDQLGDGGRSIHELDKQRRRLEVEKEELQAALEEAEAALEQEENKVLRAQLELGQVRQEIDRKIQEKEEEFNNTR</sequence>
<dbReference type="Gene3D" id="3.40.850.10">
    <property type="entry name" value="Kinesin motor domain"/>
    <property type="match status" value="1"/>
</dbReference>
<dbReference type="Gene3D" id="1.10.10.820">
    <property type="match status" value="1"/>
</dbReference>
<keyword evidence="15" id="KW-1185">Reference proteome</keyword>
<comment type="similarity">
    <text evidence="1 8">Belongs to the TRAFAC class myosin-kinesin ATPase superfamily. Myosin family.</text>
</comment>
<evidence type="ECO:0000313" key="15">
    <source>
        <dbReference type="Proteomes" id="UP000595437"/>
    </source>
</evidence>
<dbReference type="SUPFAM" id="SSF52540">
    <property type="entry name" value="P-loop containing nucleoside triphosphate hydrolases"/>
    <property type="match status" value="1"/>
</dbReference>
<evidence type="ECO:0000256" key="10">
    <source>
        <dbReference type="SAM" id="MobiDB-lite"/>
    </source>
</evidence>
<evidence type="ECO:0000259" key="11">
    <source>
        <dbReference type="PROSITE" id="PS51456"/>
    </source>
</evidence>
<evidence type="ECO:0000256" key="2">
    <source>
        <dbReference type="ARBA" id="ARBA00022741"/>
    </source>
</evidence>
<dbReference type="GO" id="GO:0048731">
    <property type="term" value="P:system development"/>
    <property type="evidence" value="ECO:0007669"/>
    <property type="project" value="UniProtKB-ARBA"/>
</dbReference>
<dbReference type="Gene3D" id="1.20.5.370">
    <property type="match status" value="1"/>
</dbReference>
<protein>
    <submittedName>
        <fullName evidence="13">Myosin heavy chain 1</fullName>
    </submittedName>
</protein>
<feature type="coiled-coil region" evidence="9">
    <location>
        <begin position="1255"/>
        <end position="1570"/>
    </location>
</feature>
<dbReference type="GO" id="GO:0030017">
    <property type="term" value="C:sarcomere"/>
    <property type="evidence" value="ECO:0007669"/>
    <property type="project" value="UniProtKB-ARBA"/>
</dbReference>